<dbReference type="EMBL" id="CP029289">
    <property type="protein sequence ID" value="AWR94332.1"/>
    <property type="molecule type" value="Genomic_DNA"/>
</dbReference>
<evidence type="ECO:0000256" key="12">
    <source>
        <dbReference type="PIRSR" id="PIRSR000445-4"/>
    </source>
</evidence>
<dbReference type="PIRSF" id="PIRSF000445">
    <property type="entry name" value="4pyrrol_synth_GluRdtase"/>
    <property type="match status" value="1"/>
</dbReference>
<evidence type="ECO:0000256" key="9">
    <source>
        <dbReference type="PIRSR" id="PIRSR000445-1"/>
    </source>
</evidence>
<dbReference type="NCBIfam" id="NF000752">
    <property type="entry name" value="PRK00045.4-2"/>
    <property type="match status" value="1"/>
</dbReference>
<dbReference type="GO" id="GO:0008883">
    <property type="term" value="F:glutamyl-tRNA reductase activity"/>
    <property type="evidence" value="ECO:0007669"/>
    <property type="project" value="UniProtKB-UniRule"/>
</dbReference>
<feature type="domain" description="Quinate/shikimate 5-dehydrogenase/glutamyl-tRNA reductase" evidence="15">
    <location>
        <begin position="171"/>
        <end position="255"/>
    </location>
</feature>
<dbReference type="InterPro" id="IPR036453">
    <property type="entry name" value="GluRdtase_dimer_dom_sf"/>
</dbReference>
<evidence type="ECO:0000259" key="16">
    <source>
        <dbReference type="Pfam" id="PF05201"/>
    </source>
</evidence>
<dbReference type="InterPro" id="IPR006151">
    <property type="entry name" value="Shikm_DH/Glu-tRNA_Rdtase"/>
</dbReference>
<feature type="site" description="Important for activity" evidence="8 12">
    <location>
        <position position="99"/>
    </location>
</feature>
<evidence type="ECO:0000256" key="1">
    <source>
        <dbReference type="ARBA" id="ARBA00005059"/>
    </source>
</evidence>
<evidence type="ECO:0000256" key="8">
    <source>
        <dbReference type="HAMAP-Rule" id="MF_00087"/>
    </source>
</evidence>
<feature type="active site" description="Nucleophile" evidence="8 9">
    <location>
        <position position="54"/>
    </location>
</feature>
<feature type="domain" description="Tetrapyrrole biosynthesis glutamyl-tRNA reductase dimerisation" evidence="14">
    <location>
        <begin position="300"/>
        <end position="394"/>
    </location>
</feature>
<comment type="miscellaneous">
    <text evidence="8">During catalysis, the active site Cys acts as a nucleophile attacking the alpha-carbonyl group of tRNA-bound glutamate with the formation of a thioester intermediate between enzyme and glutamate, and the concomitant release of tRNA(Glu). The thioester intermediate is finally reduced by direct hydride transfer from NADPH, to form the product GSA.</text>
</comment>
<evidence type="ECO:0000256" key="6">
    <source>
        <dbReference type="ARBA" id="ARBA00023244"/>
    </source>
</evidence>
<dbReference type="Gene3D" id="3.30.460.30">
    <property type="entry name" value="Glutamyl-tRNA reductase, N-terminal domain"/>
    <property type="match status" value="1"/>
</dbReference>
<dbReference type="Pfam" id="PF05201">
    <property type="entry name" value="GlutR_N"/>
    <property type="match status" value="1"/>
</dbReference>
<evidence type="ECO:0000313" key="17">
    <source>
        <dbReference type="EMBL" id="AWR94332.1"/>
    </source>
</evidence>
<evidence type="ECO:0000259" key="14">
    <source>
        <dbReference type="Pfam" id="PF00745"/>
    </source>
</evidence>
<accession>A0A2U9IE64</accession>
<name>A0A2U9IE64_9CREN</name>
<dbReference type="PROSITE" id="PS00747">
    <property type="entry name" value="GLUTR"/>
    <property type="match status" value="1"/>
</dbReference>
<evidence type="ECO:0000256" key="11">
    <source>
        <dbReference type="PIRSR" id="PIRSR000445-3"/>
    </source>
</evidence>
<evidence type="ECO:0000256" key="13">
    <source>
        <dbReference type="RuleBase" id="RU000584"/>
    </source>
</evidence>
<dbReference type="GO" id="GO:0019353">
    <property type="term" value="P:protoporphyrinogen IX biosynthetic process from glutamate"/>
    <property type="evidence" value="ECO:0007669"/>
    <property type="project" value="TreeGrafter"/>
</dbReference>
<dbReference type="RefSeq" id="WP_110270213.1">
    <property type="nucleotide sequence ID" value="NZ_CP029289.2"/>
</dbReference>
<dbReference type="InterPro" id="IPR036343">
    <property type="entry name" value="GluRdtase_N_sf"/>
</dbReference>
<evidence type="ECO:0000256" key="10">
    <source>
        <dbReference type="PIRSR" id="PIRSR000445-2"/>
    </source>
</evidence>
<keyword evidence="4 8" id="KW-0521">NADP</keyword>
<dbReference type="GeneID" id="36831832"/>
<keyword evidence="18" id="KW-1185">Reference proteome</keyword>
<feature type="binding site" evidence="8 10">
    <location>
        <begin position="114"/>
        <end position="116"/>
    </location>
    <ligand>
        <name>substrate</name>
    </ligand>
</feature>
<reference evidence="17 18" key="1">
    <citation type="submission" date="2018-05" db="EMBL/GenBank/DDBJ databases">
        <title>Complete Genome Sequences of Extremely Thermoacidophilic, Metal-Mobilizing Type-Strain Members of the Archaeal Family Sulfolobaceae: Acidianus brierleyi DSM-1651T, Acidianus sulfidivorans DSM-18786T, Metallosphaera hakonensis DSM-7519T, and Metallosphaera prunae DSM-10039T.</title>
        <authorList>
            <person name="Counts J.A."/>
            <person name="Kelly R.M."/>
        </authorList>
    </citation>
    <scope>NUCLEOTIDE SEQUENCE [LARGE SCALE GENOMIC DNA]</scope>
    <source>
        <strain evidence="17 18">DSM 1651</strain>
    </source>
</reference>
<dbReference type="EC" id="1.2.1.70" evidence="3 8"/>
<dbReference type="InterPro" id="IPR018214">
    <property type="entry name" value="GluRdtase_CS"/>
</dbReference>
<comment type="pathway">
    <text evidence="1 8 13">Porphyrin-containing compound metabolism; protoporphyrin-IX biosynthesis; 5-aminolevulinate from L-glutamyl-tRNA(Glu): step 1/2.</text>
</comment>
<dbReference type="Pfam" id="PF01488">
    <property type="entry name" value="Shikimate_DH"/>
    <property type="match status" value="1"/>
</dbReference>
<evidence type="ECO:0000256" key="4">
    <source>
        <dbReference type="ARBA" id="ARBA00022857"/>
    </source>
</evidence>
<dbReference type="Proteomes" id="UP000248044">
    <property type="component" value="Chromosome"/>
</dbReference>
<dbReference type="Pfam" id="PF00745">
    <property type="entry name" value="GlutR_dimer"/>
    <property type="match status" value="1"/>
</dbReference>
<evidence type="ECO:0000313" key="18">
    <source>
        <dbReference type="Proteomes" id="UP000248044"/>
    </source>
</evidence>
<evidence type="ECO:0000256" key="5">
    <source>
        <dbReference type="ARBA" id="ARBA00023002"/>
    </source>
</evidence>
<dbReference type="SUPFAM" id="SSF69742">
    <property type="entry name" value="Glutamyl tRNA-reductase catalytic, N-terminal domain"/>
    <property type="match status" value="1"/>
</dbReference>
<evidence type="ECO:0000256" key="3">
    <source>
        <dbReference type="ARBA" id="ARBA00012970"/>
    </source>
</evidence>
<feature type="binding site" evidence="8 10">
    <location>
        <position position="109"/>
    </location>
    <ligand>
        <name>substrate</name>
    </ligand>
</feature>
<dbReference type="SUPFAM" id="SSF69075">
    <property type="entry name" value="Glutamyl tRNA-reductase dimerization domain"/>
    <property type="match status" value="1"/>
</dbReference>
<keyword evidence="5 8" id="KW-0560">Oxidoreductase</keyword>
<comment type="subunit">
    <text evidence="8">Homodimer.</text>
</comment>
<dbReference type="AlphaFoldDB" id="A0A2U9IE64"/>
<dbReference type="SUPFAM" id="SSF51735">
    <property type="entry name" value="NAD(P)-binding Rossmann-fold domains"/>
    <property type="match status" value="1"/>
</dbReference>
<dbReference type="NCBIfam" id="TIGR01035">
    <property type="entry name" value="hemA"/>
    <property type="match status" value="1"/>
</dbReference>
<feature type="binding site" evidence="8 10">
    <location>
        <position position="120"/>
    </location>
    <ligand>
        <name>substrate</name>
    </ligand>
</feature>
<dbReference type="GO" id="GO:0050661">
    <property type="term" value="F:NADP binding"/>
    <property type="evidence" value="ECO:0007669"/>
    <property type="project" value="InterPro"/>
</dbReference>
<dbReference type="InterPro" id="IPR036291">
    <property type="entry name" value="NAD(P)-bd_dom_sf"/>
</dbReference>
<dbReference type="InterPro" id="IPR000343">
    <property type="entry name" value="4pyrrol_synth_GluRdtase"/>
</dbReference>
<proteinExistence type="inferred from homology"/>
<evidence type="ECO:0000256" key="2">
    <source>
        <dbReference type="ARBA" id="ARBA00005916"/>
    </source>
</evidence>
<gene>
    <name evidence="8" type="primary">hemA</name>
    <name evidence="17" type="ORF">DFR85_06710</name>
</gene>
<dbReference type="PANTHER" id="PTHR43013:SF1">
    <property type="entry name" value="GLUTAMYL-TRNA REDUCTASE"/>
    <property type="match status" value="1"/>
</dbReference>
<comment type="function">
    <text evidence="8">Catalyzes the NADPH-dependent reduction of glutamyl-tRNA(Glu) to glutamate 1-semialdehyde (GSA).</text>
</comment>
<comment type="domain">
    <text evidence="8">Possesses an unusual extended V-shaped dimeric structure with each monomer consisting of three distinct domains arranged along a curved 'spinal' alpha-helix. The N-terminal catalytic domain specifically recognizes the glutamate moiety of the substrate. The second domain is the NADPH-binding domain, and the third C-terminal domain is responsible for dimerization.</text>
</comment>
<organism evidence="17 18">
    <name type="scientific">Acidianus brierleyi</name>
    <dbReference type="NCBI Taxonomy" id="41673"/>
    <lineage>
        <taxon>Archaea</taxon>
        <taxon>Thermoproteota</taxon>
        <taxon>Thermoprotei</taxon>
        <taxon>Sulfolobales</taxon>
        <taxon>Sulfolobaceae</taxon>
        <taxon>Acidianus</taxon>
    </lineage>
</organism>
<comment type="catalytic activity">
    <reaction evidence="7 8 13">
        <text>(S)-4-amino-5-oxopentanoate + tRNA(Glu) + NADP(+) = L-glutamyl-tRNA(Glu) + NADPH + H(+)</text>
        <dbReference type="Rhea" id="RHEA:12344"/>
        <dbReference type="Rhea" id="RHEA-COMP:9663"/>
        <dbReference type="Rhea" id="RHEA-COMP:9680"/>
        <dbReference type="ChEBI" id="CHEBI:15378"/>
        <dbReference type="ChEBI" id="CHEBI:57501"/>
        <dbReference type="ChEBI" id="CHEBI:57783"/>
        <dbReference type="ChEBI" id="CHEBI:58349"/>
        <dbReference type="ChEBI" id="CHEBI:78442"/>
        <dbReference type="ChEBI" id="CHEBI:78520"/>
        <dbReference type="EC" id="1.2.1.70"/>
    </reaction>
</comment>
<evidence type="ECO:0000259" key="15">
    <source>
        <dbReference type="Pfam" id="PF01488"/>
    </source>
</evidence>
<dbReference type="InterPro" id="IPR015896">
    <property type="entry name" value="4pyrrol_synth_GluRdtase_dimer"/>
</dbReference>
<dbReference type="UniPathway" id="UPA00251">
    <property type="reaction ID" value="UER00316"/>
</dbReference>
<comment type="similarity">
    <text evidence="2 8 13">Belongs to the glutamyl-tRNA reductase family.</text>
</comment>
<feature type="binding site" evidence="8 10">
    <location>
        <begin position="53"/>
        <end position="56"/>
    </location>
    <ligand>
        <name>substrate</name>
    </ligand>
</feature>
<dbReference type="HAMAP" id="MF_00087">
    <property type="entry name" value="Glu_tRNA_reductase"/>
    <property type="match status" value="1"/>
</dbReference>
<keyword evidence="6 8" id="KW-0627">Porphyrin biosynthesis</keyword>
<feature type="binding site" evidence="8 11">
    <location>
        <begin position="189"/>
        <end position="194"/>
    </location>
    <ligand>
        <name>NADP(+)</name>
        <dbReference type="ChEBI" id="CHEBI:58349"/>
    </ligand>
</feature>
<dbReference type="Gene3D" id="3.40.50.720">
    <property type="entry name" value="NAD(P)-binding Rossmann-like Domain"/>
    <property type="match status" value="1"/>
</dbReference>
<dbReference type="KEGG" id="abri:DFR85_06710"/>
<dbReference type="InterPro" id="IPR015895">
    <property type="entry name" value="4pyrrol_synth_GluRdtase_N"/>
</dbReference>
<dbReference type="OrthoDB" id="4562at2157"/>
<protein>
    <recommendedName>
        <fullName evidence="3 8">Glutamyl-tRNA reductase</fullName>
        <shortName evidence="8">GluTR</shortName>
        <ecNumber evidence="3 8">1.2.1.70</ecNumber>
    </recommendedName>
</protein>
<feature type="domain" description="Glutamyl-tRNA reductase N-terminal" evidence="16">
    <location>
        <begin position="18"/>
        <end position="156"/>
    </location>
</feature>
<dbReference type="PANTHER" id="PTHR43013">
    <property type="entry name" value="GLUTAMYL-TRNA REDUCTASE"/>
    <property type="match status" value="1"/>
</dbReference>
<sequence>MNMLENELNKRYYALIYTYKTIGLENLSSHYLRESEIKALASHFDGEMILLQTCNRIELYLYTKSENNISYFLEYLDKIHGKNISSDALLLTGKEVAKHLFEVAAGIDSLSIGEYEILSQIKLAVSNSNRLGISGKCLNTLFERAIKIGRRVRTSTNISRGKVGIYSLAIELVKSKFGNLDGKKIAIIGAGDIGKKLAFMLYKENVTNVTILNRTPEKAKEIAEKYGFKYASLDFNLIDNYDIVFVAIFYPGKITVQGENIIIDLSSPTVFRGKNVITMEELQGLSKEYLAQRMKEISYAKQIISDGIEEFLRDYENIRYNEIVSNIMSRIEEIRETEISKAIRKISDNNAQEILDAMTKSMIKKIFAPLLDKIRIALENGDTNYINYILELFNNGKLPDIKTEEIKE</sequence>
<evidence type="ECO:0000256" key="7">
    <source>
        <dbReference type="ARBA" id="ARBA00047464"/>
    </source>
</evidence>